<feature type="domain" description="Disaggregatase-related" evidence="1">
    <location>
        <begin position="420"/>
        <end position="597"/>
    </location>
</feature>
<dbReference type="NCBIfam" id="NF033679">
    <property type="entry name" value="DNRLRE_dom"/>
    <property type="match status" value="1"/>
</dbReference>
<organism evidence="2 3">
    <name type="scientific">Methanomethylovorans hollandica (strain DSM 15978 / NBRC 107637 / DMS1)</name>
    <dbReference type="NCBI Taxonomy" id="867904"/>
    <lineage>
        <taxon>Archaea</taxon>
        <taxon>Methanobacteriati</taxon>
        <taxon>Methanobacteriota</taxon>
        <taxon>Stenosarchaea group</taxon>
        <taxon>Methanomicrobia</taxon>
        <taxon>Methanosarcinales</taxon>
        <taxon>Methanosarcinaceae</taxon>
        <taxon>Methanomethylovorans</taxon>
    </lineage>
</organism>
<evidence type="ECO:0000313" key="2">
    <source>
        <dbReference type="EMBL" id="AGB49299.1"/>
    </source>
</evidence>
<proteinExistence type="predicted"/>
<dbReference type="Pfam" id="PF06848">
    <property type="entry name" value="Disaggr_repeat"/>
    <property type="match status" value="1"/>
</dbReference>
<protein>
    <submittedName>
        <fullName evidence="2">Disaggregatase related repeat protein</fullName>
    </submittedName>
</protein>
<name>L0KZ98_METHD</name>
<dbReference type="PANTHER" id="PTHR42754">
    <property type="entry name" value="ENDOGLUCANASE"/>
    <property type="match status" value="1"/>
</dbReference>
<accession>L0KZ98</accession>
<keyword evidence="3" id="KW-1185">Reference proteome</keyword>
<dbReference type="AlphaFoldDB" id="L0KZ98"/>
<sequence length="600" mass="64488" precursor="true">MNSKITVLLAALILFAIIPTVVQAVAPAEQWNKTFGGTSDDVVKSVQNTSDGGYILSGTTSSYGAGGSDAWLIKVDSSGNQTWYKTFGGTLDDGANSVQQISDGGYILAGATASYGAGGTDEYGRAYSDVWLIKVDSSGNQTWNKTYGGSNYDHAFSVQQTSDGGYIIAADTNSSSPDSSYSPGWLIKVDSDGNQQWNTTFAKTDDGFDYHASSVDQTSDGGYIIAGWVERPTSVLDFWLSKVDSEGNQIWSTGFSGGAGYDFANSVQQTSDGGYILAGEAGGDLGDPGAAWLFKTDSNGNMTWDKRFGGGYETDVAGCAYSVYQTSDGGYILAGTVRSYGVPDTDVWLIKVDSNGNQQWTTKFGGTEGDSVYSVQQASDGGYIVAGETMSYGAGSADAWLIKVAPETPSVSMTLTPTYDNNLRESSACSVLSTATYLDVGKSKSRARDVMLFDLSMYDKDDTISQATLSLYWYYPAGKTRTSDTVVEVYRPGAWNPKYVTWYYYDYRKAWTPVGGAWFDVNGVAQGSAPYASVTFPAGTVPDNQYHEFDVTQLVQEYVSGTTNTGFFLKARTEGDNYIAFYSSDWSNADQRPKLTVTKA</sequence>
<dbReference type="InterPro" id="IPR010671">
    <property type="entry name" value="Disaggr-rel_dom"/>
</dbReference>
<dbReference type="GeneID" id="14406873"/>
<dbReference type="Proteomes" id="UP000010866">
    <property type="component" value="Chromosome"/>
</dbReference>
<dbReference type="OrthoDB" id="98274at2157"/>
<evidence type="ECO:0000259" key="1">
    <source>
        <dbReference type="Pfam" id="PF06848"/>
    </source>
</evidence>
<dbReference type="RefSeq" id="WP_015324465.1">
    <property type="nucleotide sequence ID" value="NC_019977.1"/>
</dbReference>
<dbReference type="HOGENOM" id="CLU_015448_0_0_2"/>
<dbReference type="PANTHER" id="PTHR42754:SF1">
    <property type="entry name" value="LIPOPROTEIN"/>
    <property type="match status" value="1"/>
</dbReference>
<gene>
    <name evidence="2" type="ordered locus">Metho_1064</name>
</gene>
<reference evidence="3" key="1">
    <citation type="submission" date="2012-02" db="EMBL/GenBank/DDBJ databases">
        <title>Complete sequence of chromosome of Methanomethylovorans hollandica DSM 15978.</title>
        <authorList>
            <person name="Lucas S."/>
            <person name="Copeland A."/>
            <person name="Lapidus A."/>
            <person name="Glavina del Rio T."/>
            <person name="Dalin E."/>
            <person name="Tice H."/>
            <person name="Bruce D."/>
            <person name="Goodwin L."/>
            <person name="Pitluck S."/>
            <person name="Peters L."/>
            <person name="Mikhailova N."/>
            <person name="Held B."/>
            <person name="Kyrpides N."/>
            <person name="Mavromatis K."/>
            <person name="Ivanova N."/>
            <person name="Brettin T."/>
            <person name="Detter J.C."/>
            <person name="Han C."/>
            <person name="Larimer F."/>
            <person name="Land M."/>
            <person name="Hauser L."/>
            <person name="Markowitz V."/>
            <person name="Cheng J.-F."/>
            <person name="Hugenholtz P."/>
            <person name="Woyke T."/>
            <person name="Wu D."/>
            <person name="Spring S."/>
            <person name="Schroeder M."/>
            <person name="Brambilla E."/>
            <person name="Klenk H.-P."/>
            <person name="Eisen J.A."/>
        </authorList>
    </citation>
    <scope>NUCLEOTIDE SEQUENCE [LARGE SCALE GENOMIC DNA]</scope>
    <source>
        <strain evidence="3">DSM 15978 / NBRC 107637 / DMS1</strain>
    </source>
</reference>
<evidence type="ECO:0000313" key="3">
    <source>
        <dbReference type="Proteomes" id="UP000010866"/>
    </source>
</evidence>
<dbReference type="EMBL" id="CP003362">
    <property type="protein sequence ID" value="AGB49299.1"/>
    <property type="molecule type" value="Genomic_DNA"/>
</dbReference>
<dbReference type="KEGG" id="mhz:Metho_1064"/>